<dbReference type="Proteomes" id="UP000614424">
    <property type="component" value="Unassembled WGS sequence"/>
</dbReference>
<name>A0A8J6NFH5_9BACT</name>
<evidence type="ECO:0000313" key="3">
    <source>
        <dbReference type="Proteomes" id="UP000614424"/>
    </source>
</evidence>
<reference evidence="2 3" key="1">
    <citation type="submission" date="2020-08" db="EMBL/GenBank/DDBJ databases">
        <title>Bridging the membrane lipid divide: bacteria of the FCB group superphylum have the potential to synthesize archaeal ether lipids.</title>
        <authorList>
            <person name="Villanueva L."/>
            <person name="Von Meijenfeldt F.A.B."/>
            <person name="Westbye A.B."/>
            <person name="Yadav S."/>
            <person name="Hopmans E.C."/>
            <person name="Dutilh B.E."/>
            <person name="Sinninghe Damste J.S."/>
        </authorList>
    </citation>
    <scope>NUCLEOTIDE SEQUENCE [LARGE SCALE GENOMIC DNA]</scope>
    <source>
        <strain evidence="2">NIOZ-UU47</strain>
    </source>
</reference>
<organism evidence="2 3">
    <name type="scientific">Candidatus Desulfobia pelagia</name>
    <dbReference type="NCBI Taxonomy" id="2841692"/>
    <lineage>
        <taxon>Bacteria</taxon>
        <taxon>Pseudomonadati</taxon>
        <taxon>Thermodesulfobacteriota</taxon>
        <taxon>Desulfobulbia</taxon>
        <taxon>Desulfobulbales</taxon>
        <taxon>Desulfobulbaceae</taxon>
        <taxon>Candidatus Desulfobia</taxon>
    </lineage>
</organism>
<feature type="transmembrane region" description="Helical" evidence="1">
    <location>
        <begin position="31"/>
        <end position="49"/>
    </location>
</feature>
<gene>
    <name evidence="2" type="ORF">H8E41_11060</name>
</gene>
<keyword evidence="1" id="KW-1133">Transmembrane helix</keyword>
<comment type="caution">
    <text evidence="2">The sequence shown here is derived from an EMBL/GenBank/DDBJ whole genome shotgun (WGS) entry which is preliminary data.</text>
</comment>
<accession>A0A8J6NFH5</accession>
<protein>
    <recommendedName>
        <fullName evidence="4">Ion transporter</fullName>
    </recommendedName>
</protein>
<dbReference type="EMBL" id="JACNJZ010000159">
    <property type="protein sequence ID" value="MBC8318435.1"/>
    <property type="molecule type" value="Genomic_DNA"/>
</dbReference>
<keyword evidence="1" id="KW-0812">Transmembrane</keyword>
<dbReference type="AlphaFoldDB" id="A0A8J6NFH5"/>
<evidence type="ECO:0000313" key="2">
    <source>
        <dbReference type="EMBL" id="MBC8318435.1"/>
    </source>
</evidence>
<proteinExistence type="predicted"/>
<evidence type="ECO:0000256" key="1">
    <source>
        <dbReference type="SAM" id="Phobius"/>
    </source>
</evidence>
<sequence>MSEVTDQKPFQQWRHNLHEIIFEADTPAGKFFDIVLILSIMLSILAVMLDSVTSIRIAYGKIVITVEWVFT</sequence>
<evidence type="ECO:0008006" key="4">
    <source>
        <dbReference type="Google" id="ProtNLM"/>
    </source>
</evidence>
<keyword evidence="1" id="KW-0472">Membrane</keyword>